<protein>
    <submittedName>
        <fullName evidence="5">Oxidored_FMN domain-containing protein</fullName>
    </submittedName>
</protein>
<dbReference type="Gene3D" id="3.20.20.70">
    <property type="entry name" value="Aldolase class I"/>
    <property type="match status" value="1"/>
</dbReference>
<dbReference type="GO" id="GO:0016491">
    <property type="term" value="F:oxidoreductase activity"/>
    <property type="evidence" value="ECO:0007669"/>
    <property type="project" value="InterPro"/>
</dbReference>
<dbReference type="SUPFAM" id="SSF51395">
    <property type="entry name" value="FMN-linked oxidoreductases"/>
    <property type="match status" value="1"/>
</dbReference>
<dbReference type="EMBL" id="BLLF01003712">
    <property type="protein sequence ID" value="GFH28022.1"/>
    <property type="molecule type" value="Genomic_DNA"/>
</dbReference>
<proteinExistence type="inferred from homology"/>
<evidence type="ECO:0000256" key="1">
    <source>
        <dbReference type="ARBA" id="ARBA00001917"/>
    </source>
</evidence>
<dbReference type="InterPro" id="IPR001155">
    <property type="entry name" value="OxRdtase_FMN_N"/>
</dbReference>
<reference evidence="5 6" key="1">
    <citation type="submission" date="2020-02" db="EMBL/GenBank/DDBJ databases">
        <title>Draft genome sequence of Haematococcus lacustris strain NIES-144.</title>
        <authorList>
            <person name="Morimoto D."/>
            <person name="Nakagawa S."/>
            <person name="Yoshida T."/>
            <person name="Sawayama S."/>
        </authorList>
    </citation>
    <scope>NUCLEOTIDE SEQUENCE [LARGE SCALE GENOMIC DNA]</scope>
    <source>
        <strain evidence="5 6">NIES-144</strain>
    </source>
</reference>
<dbReference type="GO" id="GO:0010181">
    <property type="term" value="F:FMN binding"/>
    <property type="evidence" value="ECO:0007669"/>
    <property type="project" value="InterPro"/>
</dbReference>
<dbReference type="PANTHER" id="PTHR22893:SF91">
    <property type="entry name" value="NADPH DEHYDROGENASE 2-RELATED"/>
    <property type="match status" value="1"/>
</dbReference>
<comment type="similarity">
    <text evidence="2">Belongs to the NADH:flavin oxidoreductase/NADH oxidase family.</text>
</comment>
<evidence type="ECO:0000256" key="2">
    <source>
        <dbReference type="ARBA" id="ARBA00005979"/>
    </source>
</evidence>
<dbReference type="Proteomes" id="UP000485058">
    <property type="component" value="Unassembled WGS sequence"/>
</dbReference>
<evidence type="ECO:0000259" key="4">
    <source>
        <dbReference type="Pfam" id="PF00724"/>
    </source>
</evidence>
<accession>A0A6A0A682</accession>
<keyword evidence="3" id="KW-0288">FMN</keyword>
<name>A0A6A0A682_HAELA</name>
<comment type="caution">
    <text evidence="5">The sequence shown here is derived from an EMBL/GenBank/DDBJ whole genome shotgun (WGS) entry which is preliminary data.</text>
</comment>
<sequence>MIAEATMVASDGYGYPNIPGIYTPEQVEGWKPVTQAVKAKGAVFFNQLWHCGRSAHELLNPNKEPPVSSSPLAITDPAYSKIYIGGTTMVDAQVPVALDEAGIKAKVQAFRTAARNALDAGFDGVEIHGANGYLIDQFTKSNCNTRSDQYGGSIENRCRFALEVVAAVVEEVGGDRVGIRLSPFTDFLGAVDATPYATFTYLVEQLNKFGLAYLHMVESRINGNTELENNPNSLTPFRLVFKGPFIAAGGYKRESGIKAVSSGHSDLVAFGRIWIANPDLPTRFLLNAPLNRYNRDTFYTPGMEGYTDYPTLEQAQATAA</sequence>
<dbReference type="InterPro" id="IPR045247">
    <property type="entry name" value="Oye-like"/>
</dbReference>
<dbReference type="AlphaFoldDB" id="A0A6A0A682"/>
<evidence type="ECO:0000313" key="5">
    <source>
        <dbReference type="EMBL" id="GFH28022.1"/>
    </source>
</evidence>
<keyword evidence="6" id="KW-1185">Reference proteome</keyword>
<evidence type="ECO:0000313" key="6">
    <source>
        <dbReference type="Proteomes" id="UP000485058"/>
    </source>
</evidence>
<organism evidence="5 6">
    <name type="scientific">Haematococcus lacustris</name>
    <name type="common">Green alga</name>
    <name type="synonym">Haematococcus pluvialis</name>
    <dbReference type="NCBI Taxonomy" id="44745"/>
    <lineage>
        <taxon>Eukaryota</taxon>
        <taxon>Viridiplantae</taxon>
        <taxon>Chlorophyta</taxon>
        <taxon>core chlorophytes</taxon>
        <taxon>Chlorophyceae</taxon>
        <taxon>CS clade</taxon>
        <taxon>Chlamydomonadales</taxon>
        <taxon>Haematococcaceae</taxon>
        <taxon>Haematococcus</taxon>
    </lineage>
</organism>
<dbReference type="PANTHER" id="PTHR22893">
    <property type="entry name" value="NADH OXIDOREDUCTASE-RELATED"/>
    <property type="match status" value="1"/>
</dbReference>
<evidence type="ECO:0000256" key="3">
    <source>
        <dbReference type="ARBA" id="ARBA00022643"/>
    </source>
</evidence>
<comment type="cofactor">
    <cofactor evidence="1">
        <name>FMN</name>
        <dbReference type="ChEBI" id="CHEBI:58210"/>
    </cofactor>
</comment>
<keyword evidence="3" id="KW-0285">Flavoprotein</keyword>
<gene>
    <name evidence="5" type="ORF">HaLaN_26435</name>
</gene>
<dbReference type="Pfam" id="PF00724">
    <property type="entry name" value="Oxidored_FMN"/>
    <property type="match status" value="1"/>
</dbReference>
<dbReference type="CDD" id="cd02933">
    <property type="entry name" value="OYE_like_FMN"/>
    <property type="match status" value="1"/>
</dbReference>
<feature type="domain" description="NADH:flavin oxidoreductase/NADH oxidase N-terminal" evidence="4">
    <location>
        <begin position="1"/>
        <end position="284"/>
    </location>
</feature>
<dbReference type="InterPro" id="IPR013785">
    <property type="entry name" value="Aldolase_TIM"/>
</dbReference>